<evidence type="ECO:0000256" key="4">
    <source>
        <dbReference type="ARBA" id="ARBA00022759"/>
    </source>
</evidence>
<dbReference type="HAMAP" id="MF_00009">
    <property type="entry name" value="Endoribonucl_YbeY"/>
    <property type="match status" value="1"/>
</dbReference>
<evidence type="ECO:0000256" key="7">
    <source>
        <dbReference type="HAMAP-Rule" id="MF_00009"/>
    </source>
</evidence>
<keyword evidence="4 7" id="KW-0255">Endonuclease</keyword>
<dbReference type="RefSeq" id="WP_189503882.1">
    <property type="nucleotide sequence ID" value="NZ_BMZQ01000002.1"/>
</dbReference>
<dbReference type="Proteomes" id="UP000630142">
    <property type="component" value="Unassembled WGS sequence"/>
</dbReference>
<sequence>MSRPEIAVGIEIEASDWGDEAALQALTDRAIAATFERLGVTEGTSELSILFTDDASIQELNREWRDKDKPTNVLSFPAFPVEPGDPLPPMLGDIVIARETVVREAQEETKPFDHHLTHLTVHGLLHCLGFDHETEEQAEEMEGLEREILRSLAIPDPYR</sequence>
<keyword evidence="7" id="KW-0698">rRNA processing</keyword>
<keyword evidence="9" id="KW-1185">Reference proteome</keyword>
<dbReference type="GO" id="GO:0005737">
    <property type="term" value="C:cytoplasm"/>
    <property type="evidence" value="ECO:0007669"/>
    <property type="project" value="UniProtKB-SubCell"/>
</dbReference>
<dbReference type="PANTHER" id="PTHR46986">
    <property type="entry name" value="ENDORIBONUCLEASE YBEY, CHLOROPLASTIC"/>
    <property type="match status" value="1"/>
</dbReference>
<accession>A0A8J3DV21</accession>
<evidence type="ECO:0000313" key="8">
    <source>
        <dbReference type="EMBL" id="GHD15540.1"/>
    </source>
</evidence>
<keyword evidence="5 7" id="KW-0378">Hydrolase</keyword>
<dbReference type="InterPro" id="IPR023091">
    <property type="entry name" value="MetalPrtase_cat_dom_sf_prd"/>
</dbReference>
<dbReference type="GO" id="GO:0004521">
    <property type="term" value="F:RNA endonuclease activity"/>
    <property type="evidence" value="ECO:0007669"/>
    <property type="project" value="UniProtKB-UniRule"/>
</dbReference>
<dbReference type="EMBL" id="BMZQ01000002">
    <property type="protein sequence ID" value="GHD15540.1"/>
    <property type="molecule type" value="Genomic_DNA"/>
</dbReference>
<feature type="binding site" evidence="7">
    <location>
        <position position="126"/>
    </location>
    <ligand>
        <name>Zn(2+)</name>
        <dbReference type="ChEBI" id="CHEBI:29105"/>
        <note>catalytic</note>
    </ligand>
</feature>
<dbReference type="SUPFAM" id="SSF55486">
    <property type="entry name" value="Metalloproteases ('zincins'), catalytic domain"/>
    <property type="match status" value="1"/>
</dbReference>
<evidence type="ECO:0000256" key="2">
    <source>
        <dbReference type="ARBA" id="ARBA00022722"/>
    </source>
</evidence>
<comment type="subcellular location">
    <subcellularLocation>
        <location evidence="7">Cytoplasm</location>
    </subcellularLocation>
</comment>
<dbReference type="PANTHER" id="PTHR46986:SF1">
    <property type="entry name" value="ENDORIBONUCLEASE YBEY, CHLOROPLASTIC"/>
    <property type="match status" value="1"/>
</dbReference>
<feature type="binding site" evidence="7">
    <location>
        <position position="122"/>
    </location>
    <ligand>
        <name>Zn(2+)</name>
        <dbReference type="ChEBI" id="CHEBI:29105"/>
        <note>catalytic</note>
    </ligand>
</feature>
<evidence type="ECO:0000256" key="6">
    <source>
        <dbReference type="ARBA" id="ARBA00022833"/>
    </source>
</evidence>
<comment type="caution">
    <text evidence="8">The sequence shown here is derived from an EMBL/GenBank/DDBJ whole genome shotgun (WGS) entry which is preliminary data.</text>
</comment>
<name>A0A8J3DV21_9HYPH</name>
<comment type="function">
    <text evidence="7">Single strand-specific metallo-endoribonuclease involved in late-stage 70S ribosome quality control and in maturation of the 3' terminus of the 16S rRNA.</text>
</comment>
<dbReference type="NCBIfam" id="TIGR00043">
    <property type="entry name" value="rRNA maturation RNase YbeY"/>
    <property type="match status" value="1"/>
</dbReference>
<gene>
    <name evidence="7 8" type="primary">ybeY</name>
    <name evidence="8" type="ORF">GCM10016234_22570</name>
</gene>
<proteinExistence type="inferred from homology"/>
<comment type="cofactor">
    <cofactor evidence="7">
        <name>Zn(2+)</name>
        <dbReference type="ChEBI" id="CHEBI:29105"/>
    </cofactor>
    <text evidence="7">Binds 1 zinc ion.</text>
</comment>
<protein>
    <recommendedName>
        <fullName evidence="7">Endoribonuclease YbeY</fullName>
        <ecNumber evidence="7">3.1.-.-</ecNumber>
    </recommendedName>
</protein>
<dbReference type="Pfam" id="PF02130">
    <property type="entry name" value="YbeY"/>
    <property type="match status" value="1"/>
</dbReference>
<feature type="binding site" evidence="7">
    <location>
        <position position="132"/>
    </location>
    <ligand>
        <name>Zn(2+)</name>
        <dbReference type="ChEBI" id="CHEBI:29105"/>
        <note>catalytic</note>
    </ligand>
</feature>
<dbReference type="GO" id="GO:0004222">
    <property type="term" value="F:metalloendopeptidase activity"/>
    <property type="evidence" value="ECO:0007669"/>
    <property type="project" value="InterPro"/>
</dbReference>
<dbReference type="Gene3D" id="3.40.390.30">
    <property type="entry name" value="Metalloproteases ('zincins'), catalytic domain"/>
    <property type="match status" value="1"/>
</dbReference>
<evidence type="ECO:0000313" key="9">
    <source>
        <dbReference type="Proteomes" id="UP000630142"/>
    </source>
</evidence>
<dbReference type="GO" id="GO:0008270">
    <property type="term" value="F:zinc ion binding"/>
    <property type="evidence" value="ECO:0007669"/>
    <property type="project" value="UniProtKB-UniRule"/>
</dbReference>
<dbReference type="GO" id="GO:0006364">
    <property type="term" value="P:rRNA processing"/>
    <property type="evidence" value="ECO:0007669"/>
    <property type="project" value="UniProtKB-UniRule"/>
</dbReference>
<keyword evidence="3 7" id="KW-0479">Metal-binding</keyword>
<keyword evidence="6 7" id="KW-0862">Zinc</keyword>
<comment type="similarity">
    <text evidence="1 7">Belongs to the endoribonuclease YbeY family.</text>
</comment>
<keyword evidence="7" id="KW-0963">Cytoplasm</keyword>
<dbReference type="AlphaFoldDB" id="A0A8J3DV21"/>
<reference evidence="8" key="1">
    <citation type="journal article" date="2014" name="Int. J. Syst. Evol. Microbiol.">
        <title>Complete genome sequence of Corynebacterium casei LMG S-19264T (=DSM 44701T), isolated from a smear-ripened cheese.</title>
        <authorList>
            <consortium name="US DOE Joint Genome Institute (JGI-PGF)"/>
            <person name="Walter F."/>
            <person name="Albersmeier A."/>
            <person name="Kalinowski J."/>
            <person name="Ruckert C."/>
        </authorList>
    </citation>
    <scope>NUCLEOTIDE SEQUENCE</scope>
    <source>
        <strain evidence="8">KCTC 42249</strain>
    </source>
</reference>
<evidence type="ECO:0000256" key="5">
    <source>
        <dbReference type="ARBA" id="ARBA00022801"/>
    </source>
</evidence>
<reference evidence="8" key="2">
    <citation type="submission" date="2020-09" db="EMBL/GenBank/DDBJ databases">
        <authorList>
            <person name="Sun Q."/>
            <person name="Kim S."/>
        </authorList>
    </citation>
    <scope>NUCLEOTIDE SEQUENCE</scope>
    <source>
        <strain evidence="8">KCTC 42249</strain>
    </source>
</reference>
<keyword evidence="7" id="KW-0690">Ribosome biogenesis</keyword>
<evidence type="ECO:0000256" key="3">
    <source>
        <dbReference type="ARBA" id="ARBA00022723"/>
    </source>
</evidence>
<evidence type="ECO:0000256" key="1">
    <source>
        <dbReference type="ARBA" id="ARBA00010875"/>
    </source>
</evidence>
<dbReference type="EC" id="3.1.-.-" evidence="7"/>
<keyword evidence="2 7" id="KW-0540">Nuclease</keyword>
<organism evidence="8 9">
    <name type="scientific">Tianweitania populi</name>
    <dbReference type="NCBI Taxonomy" id="1607949"/>
    <lineage>
        <taxon>Bacteria</taxon>
        <taxon>Pseudomonadati</taxon>
        <taxon>Pseudomonadota</taxon>
        <taxon>Alphaproteobacteria</taxon>
        <taxon>Hyphomicrobiales</taxon>
        <taxon>Phyllobacteriaceae</taxon>
        <taxon>Tianweitania</taxon>
    </lineage>
</organism>
<dbReference type="InterPro" id="IPR002036">
    <property type="entry name" value="YbeY"/>
</dbReference>